<accession>A0A6P5TQ44</accession>
<dbReference type="InterPro" id="IPR032675">
    <property type="entry name" value="LRR_dom_sf"/>
</dbReference>
<evidence type="ECO:0000256" key="1">
    <source>
        <dbReference type="ARBA" id="ARBA00022737"/>
    </source>
</evidence>
<dbReference type="GeneID" id="110769566"/>
<evidence type="ECO:0000256" key="2">
    <source>
        <dbReference type="SAM" id="Coils"/>
    </source>
</evidence>
<dbReference type="AlphaFoldDB" id="A0A6P5TQ44"/>
<dbReference type="SUPFAM" id="SSF52058">
    <property type="entry name" value="L domain-like"/>
    <property type="match status" value="1"/>
</dbReference>
<feature type="domain" description="Disease resistance R13L4/SHOC-2-like LRR" evidence="5">
    <location>
        <begin position="391"/>
        <end position="565"/>
    </location>
</feature>
<protein>
    <submittedName>
        <fullName evidence="7">Uncharacterized protein LOC110769566</fullName>
    </submittedName>
</protein>
<dbReference type="Pfam" id="PF23559">
    <property type="entry name" value="WHD_DRP"/>
    <property type="match status" value="1"/>
</dbReference>
<keyword evidence="1" id="KW-0677">Repeat</keyword>
<feature type="region of interest" description="Disordered" evidence="3">
    <location>
        <begin position="318"/>
        <end position="370"/>
    </location>
</feature>
<reference evidence="7" key="1">
    <citation type="submission" date="2025-08" db="UniProtKB">
        <authorList>
            <consortium name="RefSeq"/>
        </authorList>
    </citation>
    <scope>IDENTIFICATION</scope>
</reference>
<dbReference type="PANTHER" id="PTHR47186">
    <property type="entry name" value="LEUCINE-RICH REPEAT-CONTAINING PROTEIN 57"/>
    <property type="match status" value="1"/>
</dbReference>
<name>A0A6P5TQ44_PRUAV</name>
<organism evidence="6 7">
    <name type="scientific">Prunus avium</name>
    <name type="common">Cherry</name>
    <name type="synonym">Cerasus avium</name>
    <dbReference type="NCBI Taxonomy" id="42229"/>
    <lineage>
        <taxon>Eukaryota</taxon>
        <taxon>Viridiplantae</taxon>
        <taxon>Streptophyta</taxon>
        <taxon>Embryophyta</taxon>
        <taxon>Tracheophyta</taxon>
        <taxon>Spermatophyta</taxon>
        <taxon>Magnoliopsida</taxon>
        <taxon>eudicotyledons</taxon>
        <taxon>Gunneridae</taxon>
        <taxon>Pentapetalae</taxon>
        <taxon>rosids</taxon>
        <taxon>fabids</taxon>
        <taxon>Rosales</taxon>
        <taxon>Rosaceae</taxon>
        <taxon>Amygdaloideae</taxon>
        <taxon>Amygdaleae</taxon>
        <taxon>Prunus</taxon>
    </lineage>
</organism>
<proteinExistence type="predicted"/>
<evidence type="ECO:0000313" key="7">
    <source>
        <dbReference type="RefSeq" id="XP_021829257.1"/>
    </source>
</evidence>
<dbReference type="InterPro" id="IPR058922">
    <property type="entry name" value="WHD_DRP"/>
</dbReference>
<dbReference type="Pfam" id="PF23598">
    <property type="entry name" value="LRR_14"/>
    <property type="match status" value="1"/>
</dbReference>
<feature type="region of interest" description="Disordered" evidence="3">
    <location>
        <begin position="570"/>
        <end position="609"/>
    </location>
</feature>
<evidence type="ECO:0000256" key="3">
    <source>
        <dbReference type="SAM" id="MobiDB-lite"/>
    </source>
</evidence>
<dbReference type="PANTHER" id="PTHR47186:SF54">
    <property type="entry name" value="DISEASE RESISTANCE RPP13-LIKE PROTEIN 4"/>
    <property type="match status" value="1"/>
</dbReference>
<sequence length="738" mass="83993">MSLSTLKSDKNCFGNIRGNIIPALINNLTKARDSLSDNHEDDEKKMATEIEKLRKDLIYIDQALRKDLIYIDQAFSGLKNFEESACDLFQILLKPQHSLLAAPTRTPIHEPKAKKFLKDKLLIHSKVIMKLKLLIPSPHKMLLNKDNPLVLADIGKGPDSLPDLHFSKVFKDSPALKEFRVVYNSLSVITKLCLLCFAAIPANEAIKKRVLVHWWVGEGFVNPPVDGEKTAEEIADGIFQELTEKGCIEPVYKKPRSVVHSFTMHHLIRSAVTVIASEVGFFNFDDKGNPTANFSSHSYRACLVNRDFCAEDSRHLMGKNRPRNLHQNTENIPHDSDQDTANRPHDSDQNTANRQHDSDQNTANTPHDLDPKMLQTVFNVNESYPDFSNVDWSKLRNLKVLHLGRWHSRAKHHIEVDDTEFLRGLIHLTHLRIFSLQGVSRIMELPDSVCKLLSLRILDLGACPNLELLPETIGSLKNLTHLDMSECYLLERMPKGIAFLSELQVLKGFVVGVHDKNDTSCTFHDLSALKKLRKLSIHTSRADFPSEDELVDLQQFGWLRKLTIEWGRLSPPATTQDKGIEPDNVAAQPTTRSTQHNAAPQPETPPTITKNRLFCKLPAFRGARRSTATLALRSTLDLEKLDLQCYPQKTAPSWLRPGKLKSLKKLYIRGGKLRNLVKVQENDNKWAVETLRLKFLSELEMDWKEIPVSFPDLIYLEKFRCPRLTFFPTDESGVWLKP</sequence>
<keyword evidence="2" id="KW-0175">Coiled coil</keyword>
<dbReference type="KEGG" id="pavi:110769566"/>
<keyword evidence="6" id="KW-1185">Reference proteome</keyword>
<feature type="coiled-coil region" evidence="2">
    <location>
        <begin position="25"/>
        <end position="56"/>
    </location>
</feature>
<evidence type="ECO:0000259" key="4">
    <source>
        <dbReference type="Pfam" id="PF23559"/>
    </source>
</evidence>
<dbReference type="Gene3D" id="3.80.10.10">
    <property type="entry name" value="Ribonuclease Inhibitor"/>
    <property type="match status" value="1"/>
</dbReference>
<dbReference type="InterPro" id="IPR055414">
    <property type="entry name" value="LRR_R13L4/SHOC2-like"/>
</dbReference>
<evidence type="ECO:0000313" key="6">
    <source>
        <dbReference type="Proteomes" id="UP000515124"/>
    </source>
</evidence>
<feature type="compositionally biased region" description="Basic and acidic residues" evidence="3">
    <location>
        <begin position="332"/>
        <end position="359"/>
    </location>
</feature>
<dbReference type="RefSeq" id="XP_021829257.1">
    <property type="nucleotide sequence ID" value="XM_021973565.1"/>
</dbReference>
<feature type="compositionally biased region" description="Polar residues" evidence="3">
    <location>
        <begin position="587"/>
        <end position="598"/>
    </location>
</feature>
<gene>
    <name evidence="7" type="primary">LOC110769566</name>
</gene>
<dbReference type="Proteomes" id="UP000515124">
    <property type="component" value="Unplaced"/>
</dbReference>
<evidence type="ECO:0000259" key="5">
    <source>
        <dbReference type="Pfam" id="PF23598"/>
    </source>
</evidence>
<feature type="domain" description="Disease resistance protein winged helix" evidence="4">
    <location>
        <begin position="201"/>
        <end position="269"/>
    </location>
</feature>